<dbReference type="InterPro" id="IPR036390">
    <property type="entry name" value="WH_DNA-bd_sf"/>
</dbReference>
<dbReference type="PATRIC" id="fig|1423763.3.peg.724"/>
<dbReference type="RefSeq" id="WP_157046795.1">
    <property type="nucleotide sequence ID" value="NZ_AZFM01000020.1"/>
</dbReference>
<dbReference type="AlphaFoldDB" id="A0A0R1U8J9"/>
<proteinExistence type="predicted"/>
<organism evidence="1 2">
    <name type="scientific">Lactobacillus kalixensis DSM 16043</name>
    <dbReference type="NCBI Taxonomy" id="1423763"/>
    <lineage>
        <taxon>Bacteria</taxon>
        <taxon>Bacillati</taxon>
        <taxon>Bacillota</taxon>
        <taxon>Bacilli</taxon>
        <taxon>Lactobacillales</taxon>
        <taxon>Lactobacillaceae</taxon>
        <taxon>Lactobacillus</taxon>
    </lineage>
</organism>
<dbReference type="InterPro" id="IPR038475">
    <property type="entry name" value="RecG_C_sf"/>
</dbReference>
<dbReference type="InterPro" id="IPR036388">
    <property type="entry name" value="WH-like_DNA-bd_sf"/>
</dbReference>
<dbReference type="Gene3D" id="3.30.565.60">
    <property type="match status" value="1"/>
</dbReference>
<accession>A0A0R1U8J9</accession>
<dbReference type="PANTHER" id="PTHR30595">
    <property type="entry name" value="GLPR-RELATED TRANSCRIPTIONAL REPRESSOR"/>
    <property type="match status" value="1"/>
</dbReference>
<comment type="caution">
    <text evidence="1">The sequence shown here is derived from an EMBL/GenBank/DDBJ whole genome shotgun (WGS) entry which is preliminary data.</text>
</comment>
<gene>
    <name evidence="1" type="ORF">FC46_GL000719</name>
</gene>
<name>A0A0R1U8J9_9LACO</name>
<dbReference type="Proteomes" id="UP000051036">
    <property type="component" value="Unassembled WGS sequence"/>
</dbReference>
<dbReference type="PANTHER" id="PTHR30595:SF6">
    <property type="entry name" value="SCHLAFEN ALBA-2 DOMAIN-CONTAINING PROTEIN"/>
    <property type="match status" value="1"/>
</dbReference>
<dbReference type="EMBL" id="AZFM01000020">
    <property type="protein sequence ID" value="KRL89617.1"/>
    <property type="molecule type" value="Genomic_DNA"/>
</dbReference>
<keyword evidence="2" id="KW-1185">Reference proteome</keyword>
<dbReference type="SUPFAM" id="SSF46785">
    <property type="entry name" value="Winged helix' DNA-binding domain"/>
    <property type="match status" value="1"/>
</dbReference>
<dbReference type="STRING" id="1423763.FC46_GL000719"/>
<protein>
    <submittedName>
        <fullName evidence="1">Transcriptional regulator</fullName>
    </submittedName>
</protein>
<sequence>MMREAITNSFSKARTFDGLISEQQDLTFSVLESTLKKDLGIEKISEDVLITLDLYKKSEGYTNAGALLADKNQFRGIDMVRFGKNINIMLDRANYEKISILEQYNSAISKYRQYYQHEEIIGSNRKVVSQIPEEAFREAIANALVHRTWDVDSQTKVSMYDDKIEVTSPGGLPAGLSKEEYLNGQISILRNPIIANIFFRLGLIEQFGTGIIRIVDSYENSLVKPQFHTYENSISIVLPVKQISVDELSREENEIYQVLDSGPLSTKEIVNDTSFGRTKALQIINHLIEKGYLEKEGNGRATKYSRK</sequence>
<evidence type="ECO:0000313" key="1">
    <source>
        <dbReference type="EMBL" id="KRL89617.1"/>
    </source>
</evidence>
<dbReference type="Gene3D" id="1.10.10.10">
    <property type="entry name" value="Winged helix-like DNA-binding domain superfamily/Winged helix DNA-binding domain"/>
    <property type="match status" value="1"/>
</dbReference>
<dbReference type="Pfam" id="PF13749">
    <property type="entry name" value="HATPase_c_4"/>
    <property type="match status" value="1"/>
</dbReference>
<evidence type="ECO:0000313" key="2">
    <source>
        <dbReference type="Proteomes" id="UP000051036"/>
    </source>
</evidence>
<reference evidence="1 2" key="1">
    <citation type="journal article" date="2015" name="Genome Announc.">
        <title>Expanding the biotechnology potential of lactobacilli through comparative genomics of 213 strains and associated genera.</title>
        <authorList>
            <person name="Sun Z."/>
            <person name="Harris H.M."/>
            <person name="McCann A."/>
            <person name="Guo C."/>
            <person name="Argimon S."/>
            <person name="Zhang W."/>
            <person name="Yang X."/>
            <person name="Jeffery I.B."/>
            <person name="Cooney J.C."/>
            <person name="Kagawa T.F."/>
            <person name="Liu W."/>
            <person name="Song Y."/>
            <person name="Salvetti E."/>
            <person name="Wrobel A."/>
            <person name="Rasinkangas P."/>
            <person name="Parkhill J."/>
            <person name="Rea M.C."/>
            <person name="O'Sullivan O."/>
            <person name="Ritari J."/>
            <person name="Douillard F.P."/>
            <person name="Paul Ross R."/>
            <person name="Yang R."/>
            <person name="Briner A.E."/>
            <person name="Felis G.E."/>
            <person name="de Vos W.M."/>
            <person name="Barrangou R."/>
            <person name="Klaenhammer T.R."/>
            <person name="Caufield P.W."/>
            <person name="Cui Y."/>
            <person name="Zhang H."/>
            <person name="O'Toole P.W."/>
        </authorList>
    </citation>
    <scope>NUCLEOTIDE SEQUENCE [LARGE SCALE GENOMIC DNA]</scope>
    <source>
        <strain evidence="1 2">DSM 16043</strain>
    </source>
</reference>
<dbReference type="OrthoDB" id="9807907at2"/>